<dbReference type="EMBL" id="JAZHOF010000001">
    <property type="protein sequence ID" value="MEJ8570299.1"/>
    <property type="molecule type" value="Genomic_DNA"/>
</dbReference>
<dbReference type="SUPFAM" id="SSF52540">
    <property type="entry name" value="P-loop containing nucleoside triphosphate hydrolases"/>
    <property type="match status" value="2"/>
</dbReference>
<feature type="compositionally biased region" description="Basic and acidic residues" evidence="5">
    <location>
        <begin position="1072"/>
        <end position="1087"/>
    </location>
</feature>
<dbReference type="PROSITE" id="PS51192">
    <property type="entry name" value="HELICASE_ATP_BIND_1"/>
    <property type="match status" value="1"/>
</dbReference>
<gene>
    <name evidence="8" type="ORF">V3328_02345</name>
</gene>
<reference evidence="8 9" key="1">
    <citation type="submission" date="2024-02" db="EMBL/GenBank/DDBJ databases">
        <title>Genome analysis and characterization of Microbaculum marinisediminis sp. nov., isolated from marine sediment.</title>
        <authorList>
            <person name="Du Z.-J."/>
            <person name="Ye Y.-Q."/>
            <person name="Zhang Z.-R."/>
            <person name="Yuan S.-M."/>
            <person name="Zhang X.-Y."/>
        </authorList>
    </citation>
    <scope>NUCLEOTIDE SEQUENCE [LARGE SCALE GENOMIC DNA]</scope>
    <source>
        <strain evidence="8 9">SDUM1044001</strain>
    </source>
</reference>
<feature type="domain" description="Helicase C-terminal" evidence="7">
    <location>
        <begin position="165"/>
        <end position="323"/>
    </location>
</feature>
<dbReference type="Pfam" id="PF22527">
    <property type="entry name" value="DEXQc_Suv3"/>
    <property type="match status" value="1"/>
</dbReference>
<feature type="domain" description="Helicase ATP-binding" evidence="6">
    <location>
        <begin position="10"/>
        <end position="158"/>
    </location>
</feature>
<proteinExistence type="predicted"/>
<dbReference type="InterPro" id="IPR055206">
    <property type="entry name" value="DEXQc_SUV3"/>
</dbReference>
<evidence type="ECO:0000259" key="7">
    <source>
        <dbReference type="PROSITE" id="PS51194"/>
    </source>
</evidence>
<dbReference type="Gene3D" id="3.40.50.300">
    <property type="entry name" value="P-loop containing nucleotide triphosphate hydrolases"/>
    <property type="match status" value="2"/>
</dbReference>
<dbReference type="AlphaFoldDB" id="A0AAW9RAH0"/>
<feature type="compositionally biased region" description="Low complexity" evidence="5">
    <location>
        <begin position="930"/>
        <end position="941"/>
    </location>
</feature>
<dbReference type="Proteomes" id="UP001378188">
    <property type="component" value="Unassembled WGS sequence"/>
</dbReference>
<name>A0AAW9RAH0_9HYPH</name>
<dbReference type="PANTHER" id="PTHR12131">
    <property type="entry name" value="ATP-DEPENDENT RNA AND DNA HELICASE"/>
    <property type="match status" value="1"/>
</dbReference>
<evidence type="ECO:0000256" key="3">
    <source>
        <dbReference type="ARBA" id="ARBA00022806"/>
    </source>
</evidence>
<feature type="compositionally biased region" description="Basic and acidic residues" evidence="5">
    <location>
        <begin position="1004"/>
        <end position="1017"/>
    </location>
</feature>
<dbReference type="InterPro" id="IPR027417">
    <property type="entry name" value="P-loop_NTPase"/>
</dbReference>
<evidence type="ECO:0000256" key="2">
    <source>
        <dbReference type="ARBA" id="ARBA00022801"/>
    </source>
</evidence>
<protein>
    <submittedName>
        <fullName evidence="8">Helicase-related protein</fullName>
    </submittedName>
</protein>
<comment type="caution">
    <text evidence="8">The sequence shown here is derived from an EMBL/GenBank/DDBJ whole genome shotgun (WGS) entry which is preliminary data.</text>
</comment>
<sequence length="1087" mass="117882">MSIAPDVGHHPAARSRSVTAVLGPTNTGKTHLAIERMLGHESGVIGLPLRLLAREVYNRVVDRVGADAVALVTGEEKIKPANPRYWVSTVEAMPRDLDVAFVAIDEVQLAADLDRGHVFTDRILRRRGREETLLLGAATMRPILTRMMPNLNVVTRPRLSHLAYSGQKKITRLPRRSAVVAFSAQDVYAIAELIRRQRGGAAVVLGALSPRTRNAQVGLYQNGDVDFLVATDAIGMGLNLDVDHVAFAARRKFDGWQFRNLNAAEMGQVAGRAGRHMRDGTFGVTGRVDPLDDDLVSRIESHDFEPVRLLQWRNATLQFDSLAALHSSLSALPREDTLTRAPASDDVLALEAVSSDLEIADIARGRDAVERLWDVCQVPDYRKIAPANHADLVATIYSQLMRRGAVDEDWFARQIGQCDRDDGDIDTLSNRIAHVRTWTFVANRPDWLADPDHWQERTRAVEDRLSDALHERLAQRFVDRRTSVLARSLRENPAMEAEIDAGGEVTVEGHHVGRLDGLRFSPDPEADGNHLKAIAAAARRTLSGELTKRAERLAKDADEVILLSLDGTVTWRGSIVGRVEKGETVLNPRVVLLADEQLSGAARDNAEARLQKWIGDRIETHLGPLKALEADEAITGMTRGIAFQLGEALGVLERPKVAEEVRGLSQEDRAILRRHGVRFGAHHIYLPVLLKPAPRVLAAQLWALHHGGLHQPGLDEIAGLVQSGRMSIAVAPGTSYGLYRAFGFRACGKRAVRIDILERIADQIRAALSYRPEGGATPPPGAVDGRVFQVSEQMTSLAGCAGEDFAEILKALGYRSERRPAPTPAEEPQSATAGAPAVPEDPASQAPSGGNADTPADAAAADSSAEPEYQVPPQVSPETPQAAPAADPASVSEDAASDQSAESKPPSADDGTVPDATAEDHSSVADVPMTTDAAPDPHATAVGSEDAQAAAVVDTGSTEMPAQASEPSEIVVWRPGRRPDGPRRQKPARRADAATQTSTARTGDQADRGHRGEGGKEHKGRKGRKGRPDDKRQARREDPRQGRGSNNRRSDQKHDKRPPKAPDPLSPFAALKELRDELAERERRSDA</sequence>
<feature type="compositionally biased region" description="Basic and acidic residues" evidence="5">
    <location>
        <begin position="1048"/>
        <end position="1060"/>
    </location>
</feature>
<keyword evidence="3 8" id="KW-0347">Helicase</keyword>
<keyword evidence="9" id="KW-1185">Reference proteome</keyword>
<dbReference type="RefSeq" id="WP_340328032.1">
    <property type="nucleotide sequence ID" value="NZ_JAZHOF010000001.1"/>
</dbReference>
<dbReference type="GO" id="GO:0004386">
    <property type="term" value="F:helicase activity"/>
    <property type="evidence" value="ECO:0007669"/>
    <property type="project" value="UniProtKB-KW"/>
</dbReference>
<dbReference type="GO" id="GO:0016787">
    <property type="term" value="F:hydrolase activity"/>
    <property type="evidence" value="ECO:0007669"/>
    <property type="project" value="UniProtKB-KW"/>
</dbReference>
<feature type="compositionally biased region" description="Low complexity" evidence="5">
    <location>
        <begin position="889"/>
        <end position="903"/>
    </location>
</feature>
<feature type="region of interest" description="Disordered" evidence="5">
    <location>
        <begin position="817"/>
        <end position="1087"/>
    </location>
</feature>
<dbReference type="InterPro" id="IPR014001">
    <property type="entry name" value="Helicase_ATP-bd"/>
</dbReference>
<dbReference type="Pfam" id="PF00271">
    <property type="entry name" value="Helicase_C"/>
    <property type="match status" value="1"/>
</dbReference>
<keyword evidence="2" id="KW-0378">Hydrolase</keyword>
<feature type="compositionally biased region" description="Low complexity" evidence="5">
    <location>
        <begin position="855"/>
        <end position="868"/>
    </location>
</feature>
<evidence type="ECO:0000313" key="9">
    <source>
        <dbReference type="Proteomes" id="UP001378188"/>
    </source>
</evidence>
<dbReference type="InterPro" id="IPR001650">
    <property type="entry name" value="Helicase_C-like"/>
</dbReference>
<evidence type="ECO:0000313" key="8">
    <source>
        <dbReference type="EMBL" id="MEJ8570299.1"/>
    </source>
</evidence>
<keyword evidence="4" id="KW-0067">ATP-binding</keyword>
<dbReference type="SMART" id="SM00490">
    <property type="entry name" value="HELICc"/>
    <property type="match status" value="1"/>
</dbReference>
<accession>A0AAW9RAH0</accession>
<evidence type="ECO:0000259" key="6">
    <source>
        <dbReference type="PROSITE" id="PS51192"/>
    </source>
</evidence>
<dbReference type="InterPro" id="IPR050699">
    <property type="entry name" value="RNA-DNA_Helicase"/>
</dbReference>
<dbReference type="GO" id="GO:0005524">
    <property type="term" value="F:ATP binding"/>
    <property type="evidence" value="ECO:0007669"/>
    <property type="project" value="UniProtKB-KW"/>
</dbReference>
<dbReference type="PROSITE" id="PS51194">
    <property type="entry name" value="HELICASE_CTER"/>
    <property type="match status" value="1"/>
</dbReference>
<feature type="compositionally biased region" description="Basic and acidic residues" evidence="5">
    <location>
        <begin position="1026"/>
        <end position="1041"/>
    </location>
</feature>
<evidence type="ECO:0000256" key="5">
    <source>
        <dbReference type="SAM" id="MobiDB-lite"/>
    </source>
</evidence>
<dbReference type="PANTHER" id="PTHR12131:SF1">
    <property type="entry name" value="ATP-DEPENDENT RNA HELICASE SUPV3L1, MITOCHONDRIAL-RELATED"/>
    <property type="match status" value="1"/>
</dbReference>
<evidence type="ECO:0000256" key="1">
    <source>
        <dbReference type="ARBA" id="ARBA00022741"/>
    </source>
</evidence>
<evidence type="ECO:0000256" key="4">
    <source>
        <dbReference type="ARBA" id="ARBA00022840"/>
    </source>
</evidence>
<organism evidence="8 9">
    <name type="scientific">Microbaculum marinum</name>
    <dbReference type="NCBI Taxonomy" id="1764581"/>
    <lineage>
        <taxon>Bacteria</taxon>
        <taxon>Pseudomonadati</taxon>
        <taxon>Pseudomonadota</taxon>
        <taxon>Alphaproteobacteria</taxon>
        <taxon>Hyphomicrobiales</taxon>
        <taxon>Tepidamorphaceae</taxon>
        <taxon>Microbaculum</taxon>
    </lineage>
</organism>
<keyword evidence="1" id="KW-0547">Nucleotide-binding</keyword>